<dbReference type="Pfam" id="PF03706">
    <property type="entry name" value="LPG_synthase_TM"/>
    <property type="match status" value="1"/>
</dbReference>
<accession>A0A1Y6BE41</accession>
<feature type="region of interest" description="Disordered" evidence="6">
    <location>
        <begin position="321"/>
        <end position="341"/>
    </location>
</feature>
<keyword evidence="2" id="KW-1003">Cell membrane</keyword>
<dbReference type="AlphaFoldDB" id="A0A1Y6BE41"/>
<name>A0A1Y6BE41_9PROT</name>
<evidence type="ECO:0000313" key="9">
    <source>
        <dbReference type="Proteomes" id="UP000192917"/>
    </source>
</evidence>
<dbReference type="InterPro" id="IPR022791">
    <property type="entry name" value="L-PG_synthase/AglD"/>
</dbReference>
<sequence>MIFRVLRIVVAIGLVAALFHFDLIQVSVLRRLFDEPLKLAAAVALLLMTTPLAAARWHALLRCQGFRPTLAKVVQITFIGQFFNNFLPGSYGGDAVRLGFLYKASGKGLSRLLFSLVIDRLAGLLGLVTLGLVALLLLNDLSTSALAFSLLGFVGVVLVCGSIAALFGERLVDLLKPLQGGPLRKLHSFAREILQGFRLYFGSPGVLGLAWAISLAQFMLVSACLLLVADLIHVGVLSWLGKIIVGTLSLIVNAVPLSPGGIGLGETSYEHFARIVEHGRSAAPYATVFLAFRVVGALCSLPGAALFLIYKQEVTEYVHVQPPAPRKSAPGGEGGLSSETR</sequence>
<gene>
    <name evidence="8" type="ORF">SAMN05428998_102207</name>
</gene>
<evidence type="ECO:0000256" key="3">
    <source>
        <dbReference type="ARBA" id="ARBA00022692"/>
    </source>
</evidence>
<feature type="transmembrane region" description="Helical" evidence="7">
    <location>
        <begin position="112"/>
        <end position="138"/>
    </location>
</feature>
<evidence type="ECO:0000256" key="5">
    <source>
        <dbReference type="ARBA" id="ARBA00023136"/>
    </source>
</evidence>
<feature type="transmembrane region" description="Helical" evidence="7">
    <location>
        <begin position="239"/>
        <end position="262"/>
    </location>
</feature>
<keyword evidence="3 7" id="KW-0812">Transmembrane</keyword>
<keyword evidence="9" id="KW-1185">Reference proteome</keyword>
<evidence type="ECO:0000256" key="1">
    <source>
        <dbReference type="ARBA" id="ARBA00004651"/>
    </source>
</evidence>
<evidence type="ECO:0008006" key="10">
    <source>
        <dbReference type="Google" id="ProtNLM"/>
    </source>
</evidence>
<dbReference type="STRING" id="560819.SAMN05428998_102207"/>
<organism evidence="8 9">
    <name type="scientific">Tistlia consotensis USBA 355</name>
    <dbReference type="NCBI Taxonomy" id="560819"/>
    <lineage>
        <taxon>Bacteria</taxon>
        <taxon>Pseudomonadati</taxon>
        <taxon>Pseudomonadota</taxon>
        <taxon>Alphaproteobacteria</taxon>
        <taxon>Rhodospirillales</taxon>
        <taxon>Rhodovibrionaceae</taxon>
        <taxon>Tistlia</taxon>
    </lineage>
</organism>
<dbReference type="RefSeq" id="WP_085121278.1">
    <property type="nucleotide sequence ID" value="NZ_FWZX01000002.1"/>
</dbReference>
<evidence type="ECO:0000256" key="7">
    <source>
        <dbReference type="SAM" id="Phobius"/>
    </source>
</evidence>
<reference evidence="8 9" key="1">
    <citation type="submission" date="2017-04" db="EMBL/GenBank/DDBJ databases">
        <authorList>
            <person name="Afonso C.L."/>
            <person name="Miller P.J."/>
            <person name="Scott M.A."/>
            <person name="Spackman E."/>
            <person name="Goraichik I."/>
            <person name="Dimitrov K.M."/>
            <person name="Suarez D.L."/>
            <person name="Swayne D.E."/>
        </authorList>
    </citation>
    <scope>NUCLEOTIDE SEQUENCE [LARGE SCALE GENOMIC DNA]</scope>
    <source>
        <strain evidence="8 9">USBA 355</strain>
    </source>
</reference>
<evidence type="ECO:0000256" key="4">
    <source>
        <dbReference type="ARBA" id="ARBA00022989"/>
    </source>
</evidence>
<feature type="transmembrane region" description="Helical" evidence="7">
    <location>
        <begin position="282"/>
        <end position="310"/>
    </location>
</feature>
<dbReference type="PANTHER" id="PTHR40277:SF1">
    <property type="entry name" value="BLL5419 PROTEIN"/>
    <property type="match status" value="1"/>
</dbReference>
<proteinExistence type="predicted"/>
<dbReference type="GO" id="GO:0005886">
    <property type="term" value="C:plasma membrane"/>
    <property type="evidence" value="ECO:0007669"/>
    <property type="project" value="UniProtKB-SubCell"/>
</dbReference>
<evidence type="ECO:0000313" key="8">
    <source>
        <dbReference type="EMBL" id="SME98781.1"/>
    </source>
</evidence>
<keyword evidence="5 7" id="KW-0472">Membrane</keyword>
<keyword evidence="4 7" id="KW-1133">Transmembrane helix</keyword>
<dbReference type="EMBL" id="FWZX01000002">
    <property type="protein sequence ID" value="SME98781.1"/>
    <property type="molecule type" value="Genomic_DNA"/>
</dbReference>
<dbReference type="NCBIfam" id="TIGR00374">
    <property type="entry name" value="flippase-like domain"/>
    <property type="match status" value="1"/>
</dbReference>
<evidence type="ECO:0000256" key="2">
    <source>
        <dbReference type="ARBA" id="ARBA00022475"/>
    </source>
</evidence>
<feature type="transmembrane region" description="Helical" evidence="7">
    <location>
        <begin position="39"/>
        <end position="61"/>
    </location>
</feature>
<comment type="subcellular location">
    <subcellularLocation>
        <location evidence="1">Cell membrane</location>
        <topology evidence="1">Multi-pass membrane protein</topology>
    </subcellularLocation>
</comment>
<feature type="transmembrane region" description="Helical" evidence="7">
    <location>
        <begin position="145"/>
        <end position="167"/>
    </location>
</feature>
<dbReference type="PANTHER" id="PTHR40277">
    <property type="entry name" value="BLL5419 PROTEIN"/>
    <property type="match status" value="1"/>
</dbReference>
<dbReference type="Proteomes" id="UP000192917">
    <property type="component" value="Unassembled WGS sequence"/>
</dbReference>
<evidence type="ECO:0000256" key="6">
    <source>
        <dbReference type="SAM" id="MobiDB-lite"/>
    </source>
</evidence>
<feature type="transmembrane region" description="Helical" evidence="7">
    <location>
        <begin position="209"/>
        <end position="232"/>
    </location>
</feature>
<protein>
    <recommendedName>
        <fullName evidence="10">Lysylphosphatidylglycerol synthase TM region</fullName>
    </recommendedName>
</protein>
<feature type="transmembrane region" description="Helical" evidence="7">
    <location>
        <begin position="5"/>
        <end position="27"/>
    </location>
</feature>